<dbReference type="EMBL" id="CM045759">
    <property type="protein sequence ID" value="KAI8019693.1"/>
    <property type="molecule type" value="Genomic_DNA"/>
</dbReference>
<accession>A0ACC0I415</accession>
<dbReference type="Proteomes" id="UP001060215">
    <property type="component" value="Chromosome 2"/>
</dbReference>
<sequence>MAVPFLPFVLKNLNSLIQNENVLFRHKIGNRIKEITQKLDAIAANRSKFHLTEGVVVVTRVEYDVSRETSSVITEPQLYGRDEDKEKIVNCPKLEGLSREEGRELFPRLRVIHITDCPKLSFPHLSAPKELSLVGESTMGLNSISNLSSLTSLTIGYNDETVCFPKEFLRNLTLLESLVIEYCYELKVFPGDLASLVTLKSLKIERCPKLESLPEEGLRGLESLQSLHIIDCRELKRRCEKGKGEDWYKIAHIPEITVEKSSSAEGERLKEAIKSLSTLGYELLSYFIGREYFIHGYDPIYALSTDVVSSLAGGFTLSKLRASRIAERLKPDDDGEKDGEASSGSDGEDDDPYLWMRNRGKNGARRLEK</sequence>
<proteinExistence type="predicted"/>
<comment type="caution">
    <text evidence="1">The sequence shown here is derived from an EMBL/GenBank/DDBJ whole genome shotgun (WGS) entry which is preliminary data.</text>
</comment>
<evidence type="ECO:0000313" key="1">
    <source>
        <dbReference type="EMBL" id="KAI8019693.1"/>
    </source>
</evidence>
<evidence type="ECO:0000313" key="2">
    <source>
        <dbReference type="Proteomes" id="UP001060215"/>
    </source>
</evidence>
<keyword evidence="2" id="KW-1185">Reference proteome</keyword>
<reference evidence="1 2" key="1">
    <citation type="journal article" date="2022" name="Plant J.">
        <title>Chromosome-level genome of Camellia lanceoleosa provides a valuable resource for understanding genome evolution and self-incompatibility.</title>
        <authorList>
            <person name="Gong W."/>
            <person name="Xiao S."/>
            <person name="Wang L."/>
            <person name="Liao Z."/>
            <person name="Chang Y."/>
            <person name="Mo W."/>
            <person name="Hu G."/>
            <person name="Li W."/>
            <person name="Zhao G."/>
            <person name="Zhu H."/>
            <person name="Hu X."/>
            <person name="Ji K."/>
            <person name="Xiang X."/>
            <person name="Song Q."/>
            <person name="Yuan D."/>
            <person name="Jin S."/>
            <person name="Zhang L."/>
        </authorList>
    </citation>
    <scope>NUCLEOTIDE SEQUENCE [LARGE SCALE GENOMIC DNA]</scope>
    <source>
        <strain evidence="1">SQ_2022a</strain>
    </source>
</reference>
<protein>
    <submittedName>
        <fullName evidence="1">Disease resistance protein RGA3</fullName>
    </submittedName>
</protein>
<organism evidence="1 2">
    <name type="scientific">Camellia lanceoleosa</name>
    <dbReference type="NCBI Taxonomy" id="1840588"/>
    <lineage>
        <taxon>Eukaryota</taxon>
        <taxon>Viridiplantae</taxon>
        <taxon>Streptophyta</taxon>
        <taxon>Embryophyta</taxon>
        <taxon>Tracheophyta</taxon>
        <taxon>Spermatophyta</taxon>
        <taxon>Magnoliopsida</taxon>
        <taxon>eudicotyledons</taxon>
        <taxon>Gunneridae</taxon>
        <taxon>Pentapetalae</taxon>
        <taxon>asterids</taxon>
        <taxon>Ericales</taxon>
        <taxon>Theaceae</taxon>
        <taxon>Camellia</taxon>
    </lineage>
</organism>
<gene>
    <name evidence="1" type="ORF">LOK49_LG04G02702</name>
</gene>
<name>A0ACC0I415_9ERIC</name>